<dbReference type="InterPro" id="IPR013154">
    <property type="entry name" value="ADH-like_N"/>
</dbReference>
<keyword evidence="4 6" id="KW-0862">Zinc</keyword>
<keyword evidence="3 6" id="KW-0479">Metal-binding</keyword>
<organism evidence="8 10">
    <name type="scientific">Auxenochlorella protothecoides</name>
    <name type="common">Green microalga</name>
    <name type="synonym">Chlorella protothecoides</name>
    <dbReference type="NCBI Taxonomy" id="3075"/>
    <lineage>
        <taxon>Eukaryota</taxon>
        <taxon>Viridiplantae</taxon>
        <taxon>Chlorophyta</taxon>
        <taxon>core chlorophytes</taxon>
        <taxon>Trebouxiophyceae</taxon>
        <taxon>Chlorellales</taxon>
        <taxon>Chlorellaceae</taxon>
        <taxon>Auxenochlorella</taxon>
    </lineage>
</organism>
<reference evidence="9" key="4">
    <citation type="submission" date="2018-11" db="EMBL/GenBank/DDBJ databases">
        <title>Characterization of plant carbon substrate utilization by Auxenochlorella protothecoides.</title>
        <authorList>
            <person name="Vogler B.W."/>
            <person name="Starkenburg S.R."/>
            <person name="Sudasinghe N."/>
            <person name="Schambach J.Y."/>
            <person name="Rollin J.A."/>
            <person name="Pattathil S."/>
            <person name="Barry A.N."/>
        </authorList>
    </citation>
    <scope>NUCLEOTIDE SEQUENCE [LARGE SCALE GENOMIC DNA]</scope>
    <source>
        <strain evidence="9">UTEX 25</strain>
    </source>
</reference>
<proteinExistence type="inferred from homology"/>
<dbReference type="FunFam" id="3.90.180.10:FF:000100">
    <property type="entry name" value="Putative cinnamyl alcohol dehydrogenase 6"/>
    <property type="match status" value="1"/>
</dbReference>
<keyword evidence="10" id="KW-1185">Reference proteome</keyword>
<dbReference type="FunFam" id="3.90.180.10:FF:000004">
    <property type="entry name" value="probable cinnamyl alcohol dehydrogenase"/>
    <property type="match status" value="1"/>
</dbReference>
<dbReference type="Proteomes" id="UP000279271">
    <property type="component" value="Unassembled WGS sequence"/>
</dbReference>
<dbReference type="InterPro" id="IPR011032">
    <property type="entry name" value="GroES-like_sf"/>
</dbReference>
<reference evidence="11" key="2">
    <citation type="journal article" date="2018" name="Algal Res.">
        <title>Characterization of plant carbon substrate utilization by Auxenochlorella protothecoides.</title>
        <authorList>
            <person name="Vogler B.W."/>
            <person name="Starkenburg S.R."/>
            <person name="Sudasinghe N."/>
            <person name="Schambach J.Y."/>
            <person name="Rollin J.A."/>
            <person name="Pattathil S."/>
            <person name="Barry A.N."/>
        </authorList>
    </citation>
    <scope>NUCLEOTIDE SEQUENCE [LARGE SCALE GENOMIC DNA]</scope>
    <source>
        <strain evidence="11">UTEX 25</strain>
    </source>
</reference>
<dbReference type="CDD" id="cd05283">
    <property type="entry name" value="CAD1"/>
    <property type="match status" value="1"/>
</dbReference>
<evidence type="ECO:0000256" key="3">
    <source>
        <dbReference type="ARBA" id="ARBA00022723"/>
    </source>
</evidence>
<evidence type="ECO:0000256" key="4">
    <source>
        <dbReference type="ARBA" id="ARBA00022833"/>
    </source>
</evidence>
<dbReference type="RefSeq" id="XP_011401264.1">
    <property type="nucleotide sequence ID" value="XM_011402962.1"/>
</dbReference>
<reference evidence="8 10" key="1">
    <citation type="journal article" date="2014" name="BMC Genomics">
        <title>Oil accumulation mechanisms of the oleaginous microalga Chlorella protothecoides revealed through its genome, transcriptomes, and proteomes.</title>
        <authorList>
            <person name="Gao C."/>
            <person name="Wang Y."/>
            <person name="Shen Y."/>
            <person name="Yan D."/>
            <person name="He X."/>
            <person name="Dai J."/>
            <person name="Wu Q."/>
        </authorList>
    </citation>
    <scope>NUCLEOTIDE SEQUENCE [LARGE SCALE GENOMIC DNA]</scope>
    <source>
        <strain evidence="8 10">0710</strain>
    </source>
</reference>
<dbReference type="EMBL" id="KL662166">
    <property type="protein sequence ID" value="KFM28250.1"/>
    <property type="molecule type" value="Genomic_DNA"/>
</dbReference>
<evidence type="ECO:0000313" key="10">
    <source>
        <dbReference type="Proteomes" id="UP000028924"/>
    </source>
</evidence>
<dbReference type="PROSITE" id="PS00059">
    <property type="entry name" value="ADH_ZINC"/>
    <property type="match status" value="1"/>
</dbReference>
<dbReference type="GeneID" id="23612920"/>
<keyword evidence="5" id="KW-0560">Oxidoreductase</keyword>
<feature type="domain" description="Enoyl reductase (ER)" evidence="7">
    <location>
        <begin position="54"/>
        <end position="382"/>
    </location>
</feature>
<dbReference type="InterPro" id="IPR002328">
    <property type="entry name" value="ADH_Zn_CS"/>
</dbReference>
<evidence type="ECO:0000256" key="5">
    <source>
        <dbReference type="ARBA" id="ARBA00023002"/>
    </source>
</evidence>
<dbReference type="OrthoDB" id="1879366at2759"/>
<evidence type="ECO:0000256" key="6">
    <source>
        <dbReference type="RuleBase" id="RU361277"/>
    </source>
</evidence>
<protein>
    <submittedName>
        <fullName evidence="8">Putative cinnamyl alcohol dehydrogenase</fullName>
    </submittedName>
</protein>
<dbReference type="EMBL" id="QOKY01000202">
    <property type="protein sequence ID" value="RMZ52598.1"/>
    <property type="molecule type" value="Genomic_DNA"/>
</dbReference>
<dbReference type="eggNOG" id="KOG0023">
    <property type="taxonomic scope" value="Eukaryota"/>
</dbReference>
<dbReference type="GO" id="GO:0016616">
    <property type="term" value="F:oxidoreductase activity, acting on the CH-OH group of donors, NAD or NADP as acceptor"/>
    <property type="evidence" value="ECO:0007669"/>
    <property type="project" value="InterPro"/>
</dbReference>
<dbReference type="GO" id="GO:0008270">
    <property type="term" value="F:zinc ion binding"/>
    <property type="evidence" value="ECO:0007669"/>
    <property type="project" value="InterPro"/>
</dbReference>
<dbReference type="InterPro" id="IPR013149">
    <property type="entry name" value="ADH-like_C"/>
</dbReference>
<dbReference type="SMART" id="SM00829">
    <property type="entry name" value="PKS_ER"/>
    <property type="match status" value="1"/>
</dbReference>
<reference evidence="9" key="3">
    <citation type="submission" date="2018-10" db="EMBL/GenBank/DDBJ databases">
        <authorList>
            <person name="Hovde B."/>
            <person name="Zhang X."/>
        </authorList>
    </citation>
    <scope>NUCLEOTIDE SEQUENCE [LARGE SCALE GENOMIC DNA]</scope>
    <source>
        <strain evidence="9">UTEX 25</strain>
    </source>
</reference>
<dbReference type="Gene3D" id="3.40.50.720">
    <property type="entry name" value="NAD(P)-binding Rossmann-like Domain"/>
    <property type="match status" value="1"/>
</dbReference>
<evidence type="ECO:0000256" key="2">
    <source>
        <dbReference type="ARBA" id="ARBA00008072"/>
    </source>
</evidence>
<evidence type="ECO:0000256" key="1">
    <source>
        <dbReference type="ARBA" id="ARBA00001947"/>
    </source>
</evidence>
<dbReference type="AlphaFoldDB" id="A0A087SR96"/>
<evidence type="ECO:0000313" key="8">
    <source>
        <dbReference type="EMBL" id="KFM28250.1"/>
    </source>
</evidence>
<evidence type="ECO:0000313" key="11">
    <source>
        <dbReference type="Proteomes" id="UP000279271"/>
    </source>
</evidence>
<dbReference type="InterPro" id="IPR047109">
    <property type="entry name" value="CAD-like"/>
</dbReference>
<dbReference type="FunFam" id="3.40.50.720:FF:000022">
    <property type="entry name" value="Cinnamyl alcohol dehydrogenase"/>
    <property type="match status" value="1"/>
</dbReference>
<comment type="cofactor">
    <cofactor evidence="1 6">
        <name>Zn(2+)</name>
        <dbReference type="ChEBI" id="CHEBI:29105"/>
    </cofactor>
</comment>
<dbReference type="PANTHER" id="PTHR42683">
    <property type="entry name" value="ALDEHYDE REDUCTASE"/>
    <property type="match status" value="1"/>
</dbReference>
<dbReference type="SUPFAM" id="SSF51735">
    <property type="entry name" value="NAD(P)-binding Rossmann-fold domains"/>
    <property type="match status" value="1"/>
</dbReference>
<sequence length="390" mass="41892">MQDVVELISKYGGEKSKSPSSFDEFTKAVSKAPTHPDAEGSGDCLGFAAKDKSGHLAPMRFERRAVGPKDVAFAITHCGVCHSDLHQIKNDWGGSTFPMVPGHELVGIVTEVGAEVTKVKVGDRAAVGCMVDSCRSCDACQQDLEQFCDNVTWTYNSTGKDGRATQGGYSTHTVTDEKFIVKFPDTLDLAAGAPLLCAGITTYSPLRHWGLDKPGTKLGVVGLGGLGHMAVKFGKAFGAEVTVISTSPAKEKEALEEFGADHFVVSSSEEDMKRHATTLDGIIDTVSAKHDLNQYLSLLKLNGALVMVGLPNMPLPIAAGSLIFKRRTLGGSAIGSIKETQEMIDFCAEKQITCKIELIDINYINEAMERLEKNDVKYRFVIDVAGSLVV</sequence>
<dbReference type="KEGG" id="apro:F751_1529"/>
<comment type="similarity">
    <text evidence="2 6">Belongs to the zinc-containing alcohol dehydrogenase family.</text>
</comment>
<dbReference type="InterPro" id="IPR036291">
    <property type="entry name" value="NAD(P)-bd_dom_sf"/>
</dbReference>
<evidence type="ECO:0000259" key="7">
    <source>
        <dbReference type="SMART" id="SM00829"/>
    </source>
</evidence>
<dbReference type="InterPro" id="IPR020843">
    <property type="entry name" value="ER"/>
</dbReference>
<accession>A0A087SR96</accession>
<dbReference type="Pfam" id="PF08240">
    <property type="entry name" value="ADH_N"/>
    <property type="match status" value="1"/>
</dbReference>
<dbReference type="Gene3D" id="3.90.180.10">
    <property type="entry name" value="Medium-chain alcohol dehydrogenases, catalytic domain"/>
    <property type="match status" value="1"/>
</dbReference>
<dbReference type="Pfam" id="PF00107">
    <property type="entry name" value="ADH_zinc_N"/>
    <property type="match status" value="1"/>
</dbReference>
<dbReference type="SUPFAM" id="SSF50129">
    <property type="entry name" value="GroES-like"/>
    <property type="match status" value="1"/>
</dbReference>
<dbReference type="Proteomes" id="UP000028924">
    <property type="component" value="Unassembled WGS sequence"/>
</dbReference>
<gene>
    <name evidence="9" type="ORF">APUTEX25_000717</name>
    <name evidence="8" type="ORF">F751_1529</name>
</gene>
<dbReference type="STRING" id="3075.A0A087SR96"/>
<dbReference type="GO" id="GO:0009809">
    <property type="term" value="P:lignin biosynthetic process"/>
    <property type="evidence" value="ECO:0007669"/>
    <property type="project" value="UniProtKB-ARBA"/>
</dbReference>
<evidence type="ECO:0000313" key="9">
    <source>
        <dbReference type="EMBL" id="RMZ52598.1"/>
    </source>
</evidence>
<name>A0A087SR96_AUXPR</name>